<dbReference type="EMBL" id="QRYC01000014">
    <property type="protein sequence ID" value="RGU55850.1"/>
    <property type="molecule type" value="Genomic_DNA"/>
</dbReference>
<sequence length="279" mass="32552">MQNVYYIDSNFIKENSSQYILSIRYSTDGLSFCVHNHNHQLLVFFFQPYQLDSQDAVIAKVKKIMVEDELLNLKYKKVYILPCQKEKILLPAHVFNKNTLGDMYRICLQPQKNDILLYRKIKAIESYLVEVLPRSFVNFLSSRYASLCIVNNAYAFIIQAIESIQFNTNHLFIDIHDRYFDLLLTQNNEVLLFNSFDYGSVTDLIYYTLNCLQQCHIDKENVHTSLSGNLVNDPDLLTLMNKYIPNVSILNCAPLSQLVRNNELNNSSFIHLLNIHKCE</sequence>
<reference evidence="2" key="3">
    <citation type="submission" date="2023-01" db="EMBL/GenBank/DDBJ databases">
        <title>Human gut microbiome strain richness.</title>
        <authorList>
            <person name="Chen-Liaw A."/>
        </authorList>
    </citation>
    <scope>NUCLEOTIDE SEQUENCE</scope>
    <source>
        <strain evidence="2">RTP21484st1_B7_RTP21484_190118</strain>
    </source>
</reference>
<evidence type="ECO:0000313" key="2">
    <source>
        <dbReference type="EMBL" id="MDB9224118.1"/>
    </source>
</evidence>
<reference evidence="3 4" key="1">
    <citation type="submission" date="2018-08" db="EMBL/GenBank/DDBJ databases">
        <title>A genome reference for cultivated species of the human gut microbiota.</title>
        <authorList>
            <person name="Zou Y."/>
            <person name="Xue W."/>
            <person name="Luo G."/>
        </authorList>
    </citation>
    <scope>NUCLEOTIDE SEQUENCE [LARGE SCALE GENOMIC DNA]</scope>
    <source>
        <strain evidence="3 4">AF16-14</strain>
    </source>
</reference>
<dbReference type="EMBL" id="JAQMRD010000020">
    <property type="protein sequence ID" value="MDB9224118.1"/>
    <property type="molecule type" value="Genomic_DNA"/>
</dbReference>
<proteinExistence type="predicted"/>
<dbReference type="Gene3D" id="3.30.420.250">
    <property type="match status" value="1"/>
</dbReference>
<evidence type="ECO:0000313" key="4">
    <source>
        <dbReference type="Proteomes" id="UP000284243"/>
    </source>
</evidence>
<gene>
    <name evidence="3" type="ORF">DWW57_11200</name>
    <name evidence="1" type="ORF">L0P03_16950</name>
    <name evidence="2" type="ORF">PN645_14030</name>
</gene>
<dbReference type="Gene3D" id="3.30.420.260">
    <property type="match status" value="1"/>
</dbReference>
<name>A0A1Y3YBX0_9BACT</name>
<accession>A0A1Y3YBX0</accession>
<dbReference type="EMBL" id="JAKNDN010000038">
    <property type="protein sequence ID" value="MCG4961520.1"/>
    <property type="molecule type" value="Genomic_DNA"/>
</dbReference>
<dbReference type="GeneID" id="61275151"/>
<reference evidence="1" key="2">
    <citation type="submission" date="2022-01" db="EMBL/GenBank/DDBJ databases">
        <title>Collection of gut derived symbiotic bacterial strains cultured from healthy donors.</title>
        <authorList>
            <person name="Lin H."/>
            <person name="Kohout C."/>
            <person name="Waligurski E."/>
            <person name="Pamer E.G."/>
        </authorList>
    </citation>
    <scope>NUCLEOTIDE SEQUENCE</scope>
    <source>
        <strain evidence="1">DFI.1.149</strain>
    </source>
</reference>
<dbReference type="AlphaFoldDB" id="A0A1Y3YBX0"/>
<protein>
    <submittedName>
        <fullName evidence="3">DUF3822 family protein</fullName>
    </submittedName>
</protein>
<dbReference type="Proteomes" id="UP000284243">
    <property type="component" value="Unassembled WGS sequence"/>
</dbReference>
<evidence type="ECO:0000313" key="3">
    <source>
        <dbReference type="EMBL" id="RGU55850.1"/>
    </source>
</evidence>
<dbReference type="Proteomes" id="UP001199750">
    <property type="component" value="Unassembled WGS sequence"/>
</dbReference>
<comment type="caution">
    <text evidence="3">The sequence shown here is derived from an EMBL/GenBank/DDBJ whole genome shotgun (WGS) entry which is preliminary data.</text>
</comment>
<dbReference type="Pfam" id="PF12864">
    <property type="entry name" value="DUF3822"/>
    <property type="match status" value="1"/>
</dbReference>
<evidence type="ECO:0000313" key="1">
    <source>
        <dbReference type="EMBL" id="MCG4961520.1"/>
    </source>
</evidence>
<organism evidence="3 4">
    <name type="scientific">Odoribacter splanchnicus</name>
    <dbReference type="NCBI Taxonomy" id="28118"/>
    <lineage>
        <taxon>Bacteria</taxon>
        <taxon>Pseudomonadati</taxon>
        <taxon>Bacteroidota</taxon>
        <taxon>Bacteroidia</taxon>
        <taxon>Bacteroidales</taxon>
        <taxon>Odoribacteraceae</taxon>
        <taxon>Odoribacter</taxon>
    </lineage>
</organism>
<dbReference type="Proteomes" id="UP001212263">
    <property type="component" value="Unassembled WGS sequence"/>
</dbReference>
<dbReference type="OMA" id="QVFIMNP"/>
<dbReference type="RefSeq" id="WP_013612131.1">
    <property type="nucleotide sequence ID" value="NZ_BAABYK010000001.1"/>
</dbReference>
<dbReference type="CDD" id="cd24013">
    <property type="entry name" value="ASKHA_ATPase_BT3980-like"/>
    <property type="match status" value="1"/>
</dbReference>
<dbReference type="InterPro" id="IPR024213">
    <property type="entry name" value="DUF3822"/>
</dbReference>